<evidence type="ECO:0000313" key="2">
    <source>
        <dbReference type="EMBL" id="KAK8872618.1"/>
    </source>
</evidence>
<name>A0ABR2J503_9PEZI</name>
<evidence type="ECO:0000313" key="3">
    <source>
        <dbReference type="Proteomes" id="UP001390339"/>
    </source>
</evidence>
<feature type="compositionally biased region" description="Low complexity" evidence="1">
    <location>
        <begin position="31"/>
        <end position="44"/>
    </location>
</feature>
<comment type="caution">
    <text evidence="2">The sequence shown here is derived from an EMBL/GenBank/DDBJ whole genome shotgun (WGS) entry which is preliminary data.</text>
</comment>
<feature type="compositionally biased region" description="Low complexity" evidence="1">
    <location>
        <begin position="65"/>
        <end position="77"/>
    </location>
</feature>
<sequence>MPCVLHPSFPEFENNSTNVSDGLDAPPRPSTPLSTSSESALSRSTHTERELARAANSIMPPPLPVLDSSSPLSSPDSFKTATDSPNHLGDVTITDISSPDDAETDTQYHLARQLPPELKQHCQIYLEENIHSIALGLLGDLLSSGRNGDSKRVTIPEASKSKGASYCPPPNHIALLTTLIVHPDFTNRPKEETWPETANNSLAYLHCLLRTVGPINARFKEAFRFGAGPSRYSRGSSPMSDSDNELLEDTWGDAPMEGKYFKDSVWRRGQDFFGVVGWAFNCSQLYPNRWYYWKQWLEFMLDVIEADLYERYRLDVEVDRAGGRESEDKFLLLRDSILAGFIGQQKGRLGGLKWIMKALFADGSKGSSSVFQEMWHNEHRGISKKAINKRKRAQVNLEKGEYGAWLDDESIYSSQASEPPTPQKLLSSSGKSKLQTLEPAFVESIHLRQRLFKMLSYLCHFLPDPPVTLPDLYESYVEHLKVLPLTVFNAFITQTTSNLRLDSQISILQDLLMLFMPSNATSPARVDADRYDANGTSPAIIERCFLPNASNTIEAEDNAKVSMLLEELVQLVWMDGTEQFSPTLVDVAKRGVAARENKVRKKTSNRGRGRGGPIVEDYEAEAKAVLQASGQRLLVLARMVVASLESEDEGESTGEDEIMATGGDDSFNEITFMSARST</sequence>
<feature type="region of interest" description="Disordered" evidence="1">
    <location>
        <begin position="1"/>
        <end position="102"/>
    </location>
</feature>
<gene>
    <name evidence="2" type="ORF">PGQ11_003132</name>
</gene>
<proteinExistence type="predicted"/>
<protein>
    <submittedName>
        <fullName evidence="2">Uncharacterized protein</fullName>
    </submittedName>
</protein>
<dbReference type="EMBL" id="JAPCWZ010000003">
    <property type="protein sequence ID" value="KAK8872618.1"/>
    <property type="molecule type" value="Genomic_DNA"/>
</dbReference>
<keyword evidence="3" id="KW-1185">Reference proteome</keyword>
<feature type="compositionally biased region" description="Polar residues" evidence="1">
    <location>
        <begin position="668"/>
        <end position="678"/>
    </location>
</feature>
<evidence type="ECO:0000256" key="1">
    <source>
        <dbReference type="SAM" id="MobiDB-lite"/>
    </source>
</evidence>
<feature type="region of interest" description="Disordered" evidence="1">
    <location>
        <begin position="645"/>
        <end position="678"/>
    </location>
</feature>
<reference evidence="2 3" key="1">
    <citation type="journal article" date="2024" name="IMA Fungus">
        <title>Apiospora arundinis, a panoply of carbohydrate-active enzymes and secondary metabolites.</title>
        <authorList>
            <person name="Sorensen T."/>
            <person name="Petersen C."/>
            <person name="Muurmann A.T."/>
            <person name="Christiansen J.V."/>
            <person name="Brundto M.L."/>
            <person name="Overgaard C.K."/>
            <person name="Boysen A.T."/>
            <person name="Wollenberg R.D."/>
            <person name="Larsen T.O."/>
            <person name="Sorensen J.L."/>
            <person name="Nielsen K.L."/>
            <person name="Sondergaard T.E."/>
        </authorList>
    </citation>
    <scope>NUCLEOTIDE SEQUENCE [LARGE SCALE GENOMIC DNA]</scope>
    <source>
        <strain evidence="2 3">AAU 773</strain>
    </source>
</reference>
<accession>A0ABR2J503</accession>
<organism evidence="2 3">
    <name type="scientific">Apiospora arundinis</name>
    <dbReference type="NCBI Taxonomy" id="335852"/>
    <lineage>
        <taxon>Eukaryota</taxon>
        <taxon>Fungi</taxon>
        <taxon>Dikarya</taxon>
        <taxon>Ascomycota</taxon>
        <taxon>Pezizomycotina</taxon>
        <taxon>Sordariomycetes</taxon>
        <taxon>Xylariomycetidae</taxon>
        <taxon>Amphisphaeriales</taxon>
        <taxon>Apiosporaceae</taxon>
        <taxon>Apiospora</taxon>
    </lineage>
</organism>
<feature type="compositionally biased region" description="Acidic residues" evidence="1">
    <location>
        <begin position="645"/>
        <end position="658"/>
    </location>
</feature>
<dbReference type="Proteomes" id="UP001390339">
    <property type="component" value="Unassembled WGS sequence"/>
</dbReference>